<sequence>MASQFDRRAARSGLKTDPNGNGIRPPAPQTQKPDPPHENITFYDSDQRDLDGALRRTMNFAEWLCAVNPDLADKLPACWIHHPMLVLLLNALRVSYKAYYESKNVQNQETWLLQCLFPTVSRIDEWNHEHPEVRQNPDHKHGRDAIALSKAGQRQAVYKESGYAYPDDFWNWPDRRQDSDDPEHGKAKGEPAQRVDEDEDIIQAPDPR</sequence>
<dbReference type="RefSeq" id="WP_107646227.1">
    <property type="nucleotide sequence ID" value="NZ_CP028341.1"/>
</dbReference>
<proteinExistence type="predicted"/>
<evidence type="ECO:0000313" key="2">
    <source>
        <dbReference type="EMBL" id="AVT45336.1"/>
    </source>
</evidence>
<reference evidence="2 3" key="1">
    <citation type="submission" date="2018-03" db="EMBL/GenBank/DDBJ databases">
        <authorList>
            <person name="Keele B.F."/>
        </authorList>
    </citation>
    <scope>NUCLEOTIDE SEQUENCE [LARGE SCALE GENOMIC DNA]</scope>
    <source>
        <strain evidence="2 3">1-11</strain>
    </source>
</reference>
<evidence type="ECO:0000256" key="1">
    <source>
        <dbReference type="SAM" id="MobiDB-lite"/>
    </source>
</evidence>
<dbReference type="Proteomes" id="UP000241454">
    <property type="component" value="Chromosome"/>
</dbReference>
<evidence type="ECO:0000313" key="3">
    <source>
        <dbReference type="Proteomes" id="UP000241454"/>
    </source>
</evidence>
<feature type="compositionally biased region" description="Basic and acidic residues" evidence="1">
    <location>
        <begin position="173"/>
        <end position="195"/>
    </location>
</feature>
<organism evidence="2 3">
    <name type="scientific">Bifidobacterium adolescentis</name>
    <dbReference type="NCBI Taxonomy" id="1680"/>
    <lineage>
        <taxon>Bacteria</taxon>
        <taxon>Bacillati</taxon>
        <taxon>Actinomycetota</taxon>
        <taxon>Actinomycetes</taxon>
        <taxon>Bifidobacteriales</taxon>
        <taxon>Bifidobacteriaceae</taxon>
        <taxon>Bifidobacterium</taxon>
    </lineage>
</organism>
<protein>
    <recommendedName>
        <fullName evidence="4">DUF4913 domain-containing protein</fullName>
    </recommendedName>
</protein>
<accession>A0A2R4G3B8</accession>
<gene>
    <name evidence="2" type="ORF">C8077_05025</name>
</gene>
<feature type="region of interest" description="Disordered" evidence="1">
    <location>
        <begin position="164"/>
        <end position="208"/>
    </location>
</feature>
<dbReference type="AlphaFoldDB" id="A0A2R4G3B8"/>
<feature type="region of interest" description="Disordered" evidence="1">
    <location>
        <begin position="1"/>
        <end position="38"/>
    </location>
</feature>
<evidence type="ECO:0008006" key="4">
    <source>
        <dbReference type="Google" id="ProtNLM"/>
    </source>
</evidence>
<dbReference type="EMBL" id="CP028341">
    <property type="protein sequence ID" value="AVT45336.1"/>
    <property type="molecule type" value="Genomic_DNA"/>
</dbReference>
<name>A0A2R4G3B8_BIFAD</name>